<comment type="caution">
    <text evidence="1">The sequence shown here is derived from an EMBL/GenBank/DDBJ whole genome shotgun (WGS) entry which is preliminary data.</text>
</comment>
<accession>A0A845BGX5</accession>
<dbReference type="AlphaFoldDB" id="A0A845BGX5"/>
<organism evidence="1 2">
    <name type="scientific">Craterilacuibacter sinensis</name>
    <dbReference type="NCBI Taxonomy" id="2686017"/>
    <lineage>
        <taxon>Bacteria</taxon>
        <taxon>Pseudomonadati</taxon>
        <taxon>Pseudomonadota</taxon>
        <taxon>Betaproteobacteria</taxon>
        <taxon>Neisseriales</taxon>
        <taxon>Neisseriaceae</taxon>
        <taxon>Craterilacuibacter</taxon>
    </lineage>
</organism>
<dbReference type="Proteomes" id="UP000467214">
    <property type="component" value="Unassembled WGS sequence"/>
</dbReference>
<evidence type="ECO:0000313" key="2">
    <source>
        <dbReference type="Proteomes" id="UP000467214"/>
    </source>
</evidence>
<reference evidence="1 2" key="1">
    <citation type="submission" date="2019-12" db="EMBL/GenBank/DDBJ databases">
        <title>Neisseriaceae gen. nov. sp. Genome sequencing and assembly.</title>
        <authorList>
            <person name="Liu Z."/>
            <person name="Li A."/>
        </authorList>
    </citation>
    <scope>NUCLEOTIDE SEQUENCE [LARGE SCALE GENOMIC DNA]</scope>
    <source>
        <strain evidence="1 2">B2N2-7</strain>
    </source>
</reference>
<protein>
    <submittedName>
        <fullName evidence="1">Uncharacterized protein</fullName>
    </submittedName>
</protein>
<name>A0A845BGX5_9NEIS</name>
<sequence length="106" mass="11879">MLATALFWAVPAWAARSTPSLELLTLSAPFKVAQCLESGIKGWKIPLDYIDSTQETAERYSLRLTNPATGRSGFEVVMEPGLVRLFERGPKLSRQWIRLIRRCAGN</sequence>
<proteinExistence type="predicted"/>
<keyword evidence="2" id="KW-1185">Reference proteome</keyword>
<gene>
    <name evidence="1" type="ORF">GQF02_03230</name>
</gene>
<dbReference type="RefSeq" id="WP_160794796.1">
    <property type="nucleotide sequence ID" value="NZ_WSSB01000002.1"/>
</dbReference>
<dbReference type="EMBL" id="WSSB01000002">
    <property type="protein sequence ID" value="MXR35987.1"/>
    <property type="molecule type" value="Genomic_DNA"/>
</dbReference>
<evidence type="ECO:0000313" key="1">
    <source>
        <dbReference type="EMBL" id="MXR35987.1"/>
    </source>
</evidence>